<gene>
    <name evidence="3" type="primary">LOC113208576</name>
</gene>
<dbReference type="RefSeq" id="XP_026281414.1">
    <property type="nucleotide sequence ID" value="XM_026425629.2"/>
</dbReference>
<feature type="compositionally biased region" description="Low complexity" evidence="1">
    <location>
        <begin position="469"/>
        <end position="479"/>
    </location>
</feature>
<feature type="region of interest" description="Disordered" evidence="1">
    <location>
        <begin position="469"/>
        <end position="540"/>
    </location>
</feature>
<keyword evidence="2" id="KW-1185">Reference proteome</keyword>
<evidence type="ECO:0000313" key="2">
    <source>
        <dbReference type="Proteomes" id="UP000504606"/>
    </source>
</evidence>
<evidence type="ECO:0000313" key="3">
    <source>
        <dbReference type="RefSeq" id="XP_026281414.1"/>
    </source>
</evidence>
<feature type="region of interest" description="Disordered" evidence="1">
    <location>
        <begin position="672"/>
        <end position="701"/>
    </location>
</feature>
<proteinExistence type="predicted"/>
<name>A0A6J1SJH7_FRAOC</name>
<protein>
    <submittedName>
        <fullName evidence="3">Serine-rich adhesin for platelets-like isoform X2</fullName>
    </submittedName>
</protein>
<dbReference type="GeneID" id="113208576"/>
<feature type="region of interest" description="Disordered" evidence="1">
    <location>
        <begin position="645"/>
        <end position="664"/>
    </location>
</feature>
<feature type="compositionally biased region" description="Polar residues" evidence="1">
    <location>
        <begin position="503"/>
        <end position="534"/>
    </location>
</feature>
<evidence type="ECO:0000256" key="1">
    <source>
        <dbReference type="SAM" id="MobiDB-lite"/>
    </source>
</evidence>
<dbReference type="AlphaFoldDB" id="A0A6J1SJH7"/>
<sequence>MCEETTEKQMSLDNVSSSDSNDMLWETMKMDLDQNRAYQNEQVQTLKGQTVRLPVLAVDHKKVRKVGRNYRLHLKHIAKKKAFKLAVKTLRTLLTTKSKKKRKSRPYHTDYISTMNFKVFRDENTTVNEKHLEKEVPPNDSALKDHGVNNRVDQSVQAGGPIMEDKVSQTVDNGLLLPTRYAFELVRPYIPIHLTPAHLCGSYFGKVSACCGNNLHNQISSCSVCETSPGHKHVNGEPGISASTINSTNQTATSHYSLKEICEELLVQLSRKERPVLHHKACVNDNFSVKSTSTAETQTATSSVTFNNISNSLKLSNLKCDPKIQNGDELATSSSVALNSLAEAIITMQCQSTVPSVNCLLTSEETPQTVPSPVLSDHPITPDLLRDSDNAHCRRLNDTPDSALLAKKEKMRLSLFEDVPTKLNSEGTPNPQLEQHQSEQTIGVSEIIHGAKGSDDIEGNLVTDIISSTTSTQSKVVSHSRVEPGGQDEVTSNEGLSPVLDNFSPSEQNAKTEQPGKSTDCATENPKQGANKTADSIPINGSEEMKNGGDISVFSAQQTLTKKSDITSVIGCVKNPTTLPVDSNQDVTMEPVVPNSIKKQGSKVLSRIHNLDFSNVTKSENSPAFEELDPSEMETVLLIWRQQEQLHKDQGKPESSAPSSPGNVFRKVNKLQELPPELRSTRQSPPSSVKEKNSTASSALDILDVEAKKALSGEDDDDISECSPHCEISPPKRRRLKLRLNPPVPLVIQKTKENLIREGASHPISTSTPNGIPVIKKASSGLRSSKRLKAAASQNSNELSVDQTISGLAGLAMPKQELKDSKAKVLLNKKCNKTKNKQADESADSTTTISSSKETIVKKNNKEIMAKIKEDDITSNDKAISVKDGEDKSKTEPEEAICNSTVLITKEVNTKKNQKKMMDKMKQSDVCPTTKATAVNEGEDKNNFHDQIQERVNKLKRKWLKEKSDDEIDVVDINSSPSDAASNTPPVSQITEDGQDVLVSEGKSEIIRSVPIIELGKAHDLATHILLNPWRGINARRVTRGFVCPTYESKIVTRALWDLRSNADISNVVERILGLGWKGFHPRAVRALVAMFTLSFSRRVPFVIDGMKGEEDDAGSLSSDAEHSKKKSMPVRLVATKQIFKGECIEGLNGLLLKTSDKEKETLRSWNFPKLKGRRDWVLFGPLAYLKRDESDYNTQAVFLKDELIAVKATRLVLSGEVLLVSFKEVERKFCM</sequence>
<accession>A0A6J1SJH7</accession>
<organism evidence="2 3">
    <name type="scientific">Frankliniella occidentalis</name>
    <name type="common">Western flower thrips</name>
    <name type="synonym">Euthrips occidentalis</name>
    <dbReference type="NCBI Taxonomy" id="133901"/>
    <lineage>
        <taxon>Eukaryota</taxon>
        <taxon>Metazoa</taxon>
        <taxon>Ecdysozoa</taxon>
        <taxon>Arthropoda</taxon>
        <taxon>Hexapoda</taxon>
        <taxon>Insecta</taxon>
        <taxon>Pterygota</taxon>
        <taxon>Neoptera</taxon>
        <taxon>Paraneoptera</taxon>
        <taxon>Thysanoptera</taxon>
        <taxon>Terebrantia</taxon>
        <taxon>Thripoidea</taxon>
        <taxon>Thripidae</taxon>
        <taxon>Frankliniella</taxon>
    </lineage>
</organism>
<dbReference type="Proteomes" id="UP000504606">
    <property type="component" value="Unplaced"/>
</dbReference>
<reference evidence="3" key="1">
    <citation type="submission" date="2025-08" db="UniProtKB">
        <authorList>
            <consortium name="RefSeq"/>
        </authorList>
    </citation>
    <scope>IDENTIFICATION</scope>
    <source>
        <tissue evidence="3">Whole organism</tissue>
    </source>
</reference>